<sequence length="223" mass="23918">MPAILFGSISTVADTSELQRDAFNRAFADHGLDWHWDRDTYVAMLNSNGGADRVAEYARSRGVDVDADAIHRTKSETFRRLLRASPPKPRLGVPESVSAARRDGTAVALVTTTSPENVAALVEALTPQLGDQPFDLLVDRGQVSEPKPDGAAYRFALDKLGVRAEDAVAIEDNVGGVQAAREAGVAVVAFPNENTSGHDFGPAAERVDRIEYGPLRAHLGENS</sequence>
<dbReference type="EMBL" id="SMFZ01000001">
    <property type="protein sequence ID" value="TCK25605.1"/>
    <property type="molecule type" value="Genomic_DNA"/>
</dbReference>
<comment type="caution">
    <text evidence="1">The sequence shown here is derived from an EMBL/GenBank/DDBJ whole genome shotgun (WGS) entry which is preliminary data.</text>
</comment>
<dbReference type="InterPro" id="IPR006439">
    <property type="entry name" value="HAD-SF_hydro_IA"/>
</dbReference>
<dbReference type="PANTHER" id="PTHR42896:SF2">
    <property type="entry name" value="CBBY-LIKE PROTEIN"/>
    <property type="match status" value="1"/>
</dbReference>
<dbReference type="InterPro" id="IPR044999">
    <property type="entry name" value="CbbY-like"/>
</dbReference>
<dbReference type="RefSeq" id="WP_132421955.1">
    <property type="nucleotide sequence ID" value="NZ_SMFZ01000001.1"/>
</dbReference>
<organism evidence="1 2">
    <name type="scientific">Pseudonocardia endophytica</name>
    <dbReference type="NCBI Taxonomy" id="401976"/>
    <lineage>
        <taxon>Bacteria</taxon>
        <taxon>Bacillati</taxon>
        <taxon>Actinomycetota</taxon>
        <taxon>Actinomycetes</taxon>
        <taxon>Pseudonocardiales</taxon>
        <taxon>Pseudonocardiaceae</taxon>
        <taxon>Pseudonocardia</taxon>
    </lineage>
</organism>
<dbReference type="OrthoDB" id="9793014at2"/>
<dbReference type="GO" id="GO:0016787">
    <property type="term" value="F:hydrolase activity"/>
    <property type="evidence" value="ECO:0007669"/>
    <property type="project" value="UniProtKB-KW"/>
</dbReference>
<evidence type="ECO:0000313" key="1">
    <source>
        <dbReference type="EMBL" id="TCK25605.1"/>
    </source>
</evidence>
<keyword evidence="1" id="KW-0378">Hydrolase</keyword>
<dbReference type="InterPro" id="IPR023198">
    <property type="entry name" value="PGP-like_dom2"/>
</dbReference>
<reference evidence="1 2" key="1">
    <citation type="submission" date="2019-03" db="EMBL/GenBank/DDBJ databases">
        <title>Sequencing the genomes of 1000 actinobacteria strains.</title>
        <authorList>
            <person name="Klenk H.-P."/>
        </authorList>
    </citation>
    <scope>NUCLEOTIDE SEQUENCE [LARGE SCALE GENOMIC DNA]</scope>
    <source>
        <strain evidence="1 2">DSM 44969</strain>
    </source>
</reference>
<protein>
    <submittedName>
        <fullName evidence="1">HAD superfamily hydrolase (TIGR01509 family)</fullName>
    </submittedName>
</protein>
<dbReference type="PANTHER" id="PTHR42896">
    <property type="entry name" value="XYLULOSE-1,5-BISPHOSPHATE (XUBP) PHOSPHATASE"/>
    <property type="match status" value="1"/>
</dbReference>
<dbReference type="Gene3D" id="3.40.50.1000">
    <property type="entry name" value="HAD superfamily/HAD-like"/>
    <property type="match status" value="1"/>
</dbReference>
<dbReference type="Proteomes" id="UP000295560">
    <property type="component" value="Unassembled WGS sequence"/>
</dbReference>
<accession>A0A4R1HWZ1</accession>
<dbReference type="Pfam" id="PF00702">
    <property type="entry name" value="Hydrolase"/>
    <property type="match status" value="1"/>
</dbReference>
<gene>
    <name evidence="1" type="ORF">EV378_1419</name>
</gene>
<dbReference type="AlphaFoldDB" id="A0A4R1HWZ1"/>
<dbReference type="SUPFAM" id="SSF56784">
    <property type="entry name" value="HAD-like"/>
    <property type="match status" value="1"/>
</dbReference>
<dbReference type="PRINTS" id="PR00413">
    <property type="entry name" value="HADHALOGNASE"/>
</dbReference>
<name>A0A4R1HWZ1_PSEEN</name>
<proteinExistence type="predicted"/>
<dbReference type="InterPro" id="IPR036412">
    <property type="entry name" value="HAD-like_sf"/>
</dbReference>
<dbReference type="Gene3D" id="1.10.150.240">
    <property type="entry name" value="Putative phosphatase, domain 2"/>
    <property type="match status" value="1"/>
</dbReference>
<keyword evidence="2" id="KW-1185">Reference proteome</keyword>
<dbReference type="NCBIfam" id="TIGR01509">
    <property type="entry name" value="HAD-SF-IA-v3"/>
    <property type="match status" value="1"/>
</dbReference>
<evidence type="ECO:0000313" key="2">
    <source>
        <dbReference type="Proteomes" id="UP000295560"/>
    </source>
</evidence>
<dbReference type="InterPro" id="IPR023214">
    <property type="entry name" value="HAD_sf"/>
</dbReference>